<accession>A0A3S5AD41</accession>
<evidence type="ECO:0000313" key="2">
    <source>
        <dbReference type="Proteomes" id="UP000784294"/>
    </source>
</evidence>
<proteinExistence type="predicted"/>
<comment type="caution">
    <text evidence="1">The sequence shown here is derived from an EMBL/GenBank/DDBJ whole genome shotgun (WGS) entry which is preliminary data.</text>
</comment>
<keyword evidence="2" id="KW-1185">Reference proteome</keyword>
<dbReference type="AlphaFoldDB" id="A0A3S5AD41"/>
<dbReference type="Proteomes" id="UP000784294">
    <property type="component" value="Unassembled WGS sequence"/>
</dbReference>
<sequence>MPAILLLPPNWAIRYLERVIDRIPCPQSVHHLLIDLYARHPDAAVKATETSDNNTSNSDPLMAYLERASACALSIVSSGHLLLPGGTHDFGETELDGRGNIESDDEFGIYASRLRTERASTIRADENDLSLACDFVTTSPRTELEQGSVCYLPRSSILLDSCHSICATRGTLCLWEINMRLKPLSNHHGQTFASWTMSMVKQTYF</sequence>
<evidence type="ECO:0000313" key="1">
    <source>
        <dbReference type="EMBL" id="VEL13358.1"/>
    </source>
</evidence>
<reference evidence="1" key="1">
    <citation type="submission" date="2018-11" db="EMBL/GenBank/DDBJ databases">
        <authorList>
            <consortium name="Pathogen Informatics"/>
        </authorList>
    </citation>
    <scope>NUCLEOTIDE SEQUENCE</scope>
</reference>
<dbReference type="EMBL" id="CAAALY010017539">
    <property type="protein sequence ID" value="VEL13358.1"/>
    <property type="molecule type" value="Genomic_DNA"/>
</dbReference>
<gene>
    <name evidence="1" type="ORF">PXEA_LOCUS6798</name>
</gene>
<organism evidence="1 2">
    <name type="scientific">Protopolystoma xenopodis</name>
    <dbReference type="NCBI Taxonomy" id="117903"/>
    <lineage>
        <taxon>Eukaryota</taxon>
        <taxon>Metazoa</taxon>
        <taxon>Spiralia</taxon>
        <taxon>Lophotrochozoa</taxon>
        <taxon>Platyhelminthes</taxon>
        <taxon>Monogenea</taxon>
        <taxon>Polyopisthocotylea</taxon>
        <taxon>Polystomatidea</taxon>
        <taxon>Polystomatidae</taxon>
        <taxon>Protopolystoma</taxon>
    </lineage>
</organism>
<name>A0A3S5AD41_9PLAT</name>
<dbReference type="OrthoDB" id="1845386at2759"/>
<protein>
    <submittedName>
        <fullName evidence="1">Uncharacterized protein</fullName>
    </submittedName>
</protein>